<gene>
    <name evidence="2" type="ORF">ADUPG1_009333</name>
</gene>
<dbReference type="Proteomes" id="UP001057375">
    <property type="component" value="Unassembled WGS sequence"/>
</dbReference>
<keyword evidence="3" id="KW-1185">Reference proteome</keyword>
<name>A0ABQ5KV68_9EUKA</name>
<accession>A0ABQ5KV68</accession>
<feature type="compositionally biased region" description="Basic residues" evidence="1">
    <location>
        <begin position="161"/>
        <end position="184"/>
    </location>
</feature>
<feature type="non-terminal residue" evidence="2">
    <location>
        <position position="1"/>
    </location>
</feature>
<proteinExistence type="predicted"/>
<feature type="region of interest" description="Disordered" evidence="1">
    <location>
        <begin position="34"/>
        <end position="79"/>
    </location>
</feature>
<feature type="region of interest" description="Disordered" evidence="1">
    <location>
        <begin position="129"/>
        <end position="184"/>
    </location>
</feature>
<comment type="caution">
    <text evidence="2">The sequence shown here is derived from an EMBL/GenBank/DDBJ whole genome shotgun (WGS) entry which is preliminary data.</text>
</comment>
<organism evidence="2 3">
    <name type="scientific">Aduncisulcus paluster</name>
    <dbReference type="NCBI Taxonomy" id="2918883"/>
    <lineage>
        <taxon>Eukaryota</taxon>
        <taxon>Metamonada</taxon>
        <taxon>Carpediemonas-like organisms</taxon>
        <taxon>Aduncisulcus</taxon>
    </lineage>
</organism>
<protein>
    <submittedName>
        <fullName evidence="2">Uncharacterized protein</fullName>
    </submittedName>
</protein>
<feature type="compositionally biased region" description="Polar residues" evidence="1">
    <location>
        <begin position="52"/>
        <end position="69"/>
    </location>
</feature>
<evidence type="ECO:0000313" key="2">
    <source>
        <dbReference type="EMBL" id="GKT36352.1"/>
    </source>
</evidence>
<dbReference type="EMBL" id="BQXS01011202">
    <property type="protein sequence ID" value="GKT36352.1"/>
    <property type="molecule type" value="Genomic_DNA"/>
</dbReference>
<evidence type="ECO:0000256" key="1">
    <source>
        <dbReference type="SAM" id="MobiDB-lite"/>
    </source>
</evidence>
<reference evidence="2" key="1">
    <citation type="submission" date="2022-03" db="EMBL/GenBank/DDBJ databases">
        <title>Draft genome sequence of Aduncisulcus paluster, a free-living microaerophilic Fornicata.</title>
        <authorList>
            <person name="Yuyama I."/>
            <person name="Kume K."/>
            <person name="Tamura T."/>
            <person name="Inagaki Y."/>
            <person name="Hashimoto T."/>
        </authorList>
    </citation>
    <scope>NUCLEOTIDE SEQUENCE</scope>
    <source>
        <strain evidence="2">NY0171</strain>
    </source>
</reference>
<evidence type="ECO:0000313" key="3">
    <source>
        <dbReference type="Proteomes" id="UP001057375"/>
    </source>
</evidence>
<sequence>GKGKRPKSIVLNSELNEDLPQIPTHLLKALPPKQSPTFFIQQPPDSLPPPSMSQYAQSIPPSSLSQFGQSIPPPAYSFHSQSIPPASSFPLSQGAPSFSSILASKGRDSVGGMAMSLNKQEERDIAFAKKTVSKSQIQKAKTSFPSMLPKSGSVSPLFDSRKRRTTRPKIASKRGEKRQKHPQR</sequence>
<feature type="compositionally biased region" description="Polar residues" evidence="1">
    <location>
        <begin position="133"/>
        <end position="145"/>
    </location>
</feature>
<feature type="compositionally biased region" description="Polar residues" evidence="1">
    <location>
        <begin position="35"/>
        <end position="44"/>
    </location>
</feature>